<sequence>MSIIFATIAWPRSGAFEMELATIVGLVGAVAYLAGYALIQLRILTIEDGRYAALNIIGGLALIYSLMWDFNLGSFLTQIAWLVFTVVGFVHGQLKRRSAI</sequence>
<evidence type="ECO:0000259" key="2">
    <source>
        <dbReference type="Pfam" id="PF26604"/>
    </source>
</evidence>
<feature type="transmembrane region" description="Helical" evidence="1">
    <location>
        <begin position="51"/>
        <end position="68"/>
    </location>
</feature>
<dbReference type="EMBL" id="CP104965">
    <property type="protein sequence ID" value="UXN70648.1"/>
    <property type="molecule type" value="Genomic_DNA"/>
</dbReference>
<dbReference type="Pfam" id="PF26604">
    <property type="entry name" value="CBU_0592"/>
    <property type="match status" value="1"/>
</dbReference>
<feature type="transmembrane region" description="Helical" evidence="1">
    <location>
        <begin position="74"/>
        <end position="94"/>
    </location>
</feature>
<feature type="transmembrane region" description="Helical" evidence="1">
    <location>
        <begin position="20"/>
        <end position="39"/>
    </location>
</feature>
<dbReference type="InterPro" id="IPR058058">
    <property type="entry name" value="CBU_0592-like"/>
</dbReference>
<keyword evidence="1" id="KW-0812">Transmembrane</keyword>
<name>A0ABY6CKU7_9HYPH</name>
<evidence type="ECO:0000313" key="3">
    <source>
        <dbReference type="EMBL" id="UXN70648.1"/>
    </source>
</evidence>
<gene>
    <name evidence="3" type="ORF">N8A98_05535</name>
</gene>
<dbReference type="NCBIfam" id="NF047864">
    <property type="entry name" value="CBU_0592_membra"/>
    <property type="match status" value="1"/>
</dbReference>
<accession>A0ABY6CKU7</accession>
<organism evidence="3 4">
    <name type="scientific">Devosia neptuniae</name>
    <dbReference type="NCBI Taxonomy" id="191302"/>
    <lineage>
        <taxon>Bacteria</taxon>
        <taxon>Pseudomonadati</taxon>
        <taxon>Pseudomonadota</taxon>
        <taxon>Alphaproteobacteria</taxon>
        <taxon>Hyphomicrobiales</taxon>
        <taxon>Devosiaceae</taxon>
        <taxon>Devosia</taxon>
    </lineage>
</organism>
<reference evidence="3 4" key="1">
    <citation type="submission" date="2022-09" db="EMBL/GenBank/DDBJ databases">
        <title>Interaction between co-microsymbionts with complementary sets of symbiotic genes in legume-rhizobium systems.</title>
        <authorList>
            <person name="Safronova V."/>
            <person name="Sazanova A."/>
            <person name="Afonin A."/>
            <person name="Chirak E."/>
        </authorList>
    </citation>
    <scope>NUCLEOTIDE SEQUENCE [LARGE SCALE GENOMIC DNA]</scope>
    <source>
        <strain evidence="3 4">A18/4-1</strain>
    </source>
</reference>
<dbReference type="RefSeq" id="WP_262169798.1">
    <property type="nucleotide sequence ID" value="NZ_CP104965.1"/>
</dbReference>
<keyword evidence="1" id="KW-0472">Membrane</keyword>
<proteinExistence type="predicted"/>
<evidence type="ECO:0000256" key="1">
    <source>
        <dbReference type="SAM" id="Phobius"/>
    </source>
</evidence>
<evidence type="ECO:0000313" key="4">
    <source>
        <dbReference type="Proteomes" id="UP001061862"/>
    </source>
</evidence>
<keyword evidence="4" id="KW-1185">Reference proteome</keyword>
<protein>
    <submittedName>
        <fullName evidence="3">Cyclic nucleotide-binding protein</fullName>
    </submittedName>
</protein>
<keyword evidence="1" id="KW-1133">Transmembrane helix</keyword>
<feature type="domain" description="CBU-0592-like" evidence="2">
    <location>
        <begin position="22"/>
        <end position="92"/>
    </location>
</feature>
<dbReference type="Proteomes" id="UP001061862">
    <property type="component" value="Chromosome"/>
</dbReference>